<evidence type="ECO:0000313" key="2">
    <source>
        <dbReference type="EMBL" id="CCC32008.1"/>
    </source>
</evidence>
<dbReference type="eggNOG" id="ENOG502ZF2Z">
    <property type="taxonomic scope" value="Bacteria"/>
</dbReference>
<evidence type="ECO:0000259" key="1">
    <source>
        <dbReference type="Pfam" id="PF24316"/>
    </source>
</evidence>
<name>A0A0K0HEK1_SALBC</name>
<evidence type="ECO:0000313" key="3">
    <source>
        <dbReference type="Proteomes" id="UP000000289"/>
    </source>
</evidence>
<dbReference type="GeneID" id="44981969"/>
<feature type="domain" description="Tli3-like" evidence="1">
    <location>
        <begin position="28"/>
        <end position="126"/>
    </location>
</feature>
<accession>A0A0K0HEK1</accession>
<gene>
    <name evidence="2" type="ordered locus">SBG_2954</name>
</gene>
<sequence>MNITHVIAITLGIGLLTACHADNRKSRKPPVQVVYRFDDHRYLELEGFYCEGALWYNDTQRGIRAEVVARDTPVFRVSTFTYIHPSGKYIAIPWDDISGFLISRNYGQTWGTARFTPGGGAKRYGSWPPLRETIDSFTVVNDQGFLLTKQGDLYISSKPFDDPRLQPGGEGIPYSYRNSRGEQKHARLMPGYSGMDWGWEYISWNSLNDADPWTIFAYKPNWQGIPNKVPEVKNYTGWDHMRCDPDLGLPASERGK</sequence>
<organism evidence="2 3">
    <name type="scientific">Salmonella bongori (strain ATCC 43975 / DSM 13772 / NCTC 12419)</name>
    <dbReference type="NCBI Taxonomy" id="218493"/>
    <lineage>
        <taxon>Bacteria</taxon>
        <taxon>Pseudomonadati</taxon>
        <taxon>Pseudomonadota</taxon>
        <taxon>Gammaproteobacteria</taxon>
        <taxon>Enterobacterales</taxon>
        <taxon>Enterobacteriaceae</taxon>
        <taxon>Salmonella</taxon>
    </lineage>
</organism>
<dbReference type="EMBL" id="FR877557">
    <property type="protein sequence ID" value="CCC32008.1"/>
    <property type="molecule type" value="Genomic_DNA"/>
</dbReference>
<dbReference type="Pfam" id="PF24316">
    <property type="entry name" value="Tli3"/>
    <property type="match status" value="1"/>
</dbReference>
<dbReference type="AlphaFoldDB" id="A0A0K0HEK1"/>
<dbReference type="Proteomes" id="UP000000289">
    <property type="component" value="Chromosome"/>
</dbReference>
<protein>
    <submittedName>
        <fullName evidence="2">Putative exported protein</fullName>
    </submittedName>
</protein>
<dbReference type="RefSeq" id="WP_001027765.1">
    <property type="nucleotide sequence ID" value="NC_015761.1"/>
</dbReference>
<dbReference type="KEGG" id="sbg:SBG_2954"/>
<dbReference type="InterPro" id="IPR057562">
    <property type="entry name" value="Tli3-like_dom"/>
</dbReference>
<proteinExistence type="predicted"/>
<reference evidence="2 3" key="1">
    <citation type="journal article" date="2011" name="PLoS Pathog.">
        <title>Salmonella bongori provides insights into the evolution of the Salmonellae.</title>
        <authorList>
            <person name="Fookes M."/>
            <person name="Schroeder G.N."/>
            <person name="Langridge G.C."/>
            <person name="Blondel C.J."/>
            <person name="Mammina C."/>
            <person name="Connor T.R."/>
            <person name="Seth-Smith H."/>
            <person name="Vernikos G.S."/>
            <person name="Robinson K.S."/>
            <person name="Sanders M."/>
            <person name="Petty N.K."/>
            <person name="Kingsley R.A."/>
            <person name="Baumler A.J."/>
            <person name="Nuccio S.P."/>
            <person name="Contreras I."/>
            <person name="Santiviago C.A."/>
            <person name="Maskell D."/>
            <person name="Barrow P."/>
            <person name="Humphrey T."/>
            <person name="Nastasi A."/>
            <person name="Roberts M."/>
            <person name="Frankel G."/>
            <person name="Parkhill J."/>
            <person name="Dougan G."/>
            <person name="Thomson N.R."/>
        </authorList>
    </citation>
    <scope>NUCLEOTIDE SEQUENCE [LARGE SCALE GENOMIC DNA]</scope>
    <source>
        <strain evidence="3">ATCC 43975 / DSM 13772 / NCTC 12419</strain>
    </source>
</reference>